<accession>A0ABV4XAP8</accession>
<feature type="chain" id="PRO_5046633221" evidence="1">
    <location>
        <begin position="28"/>
        <end position="69"/>
    </location>
</feature>
<dbReference type="RefSeq" id="WP_413272627.1">
    <property type="nucleotide sequence ID" value="NZ_JBHFNQ010000170.1"/>
</dbReference>
<evidence type="ECO:0000256" key="1">
    <source>
        <dbReference type="SAM" id="SignalP"/>
    </source>
</evidence>
<organism evidence="2 3">
    <name type="scientific">Floridaenema aerugineum BLCC-F46</name>
    <dbReference type="NCBI Taxonomy" id="3153654"/>
    <lineage>
        <taxon>Bacteria</taxon>
        <taxon>Bacillati</taxon>
        <taxon>Cyanobacteriota</taxon>
        <taxon>Cyanophyceae</taxon>
        <taxon>Oscillatoriophycideae</taxon>
        <taxon>Aerosakkonematales</taxon>
        <taxon>Aerosakkonemataceae</taxon>
        <taxon>Floridanema</taxon>
        <taxon>Floridanema aerugineum</taxon>
    </lineage>
</organism>
<proteinExistence type="predicted"/>
<keyword evidence="1" id="KW-0732">Signal</keyword>
<gene>
    <name evidence="2" type="ORF">ACE1CC_22270</name>
</gene>
<evidence type="ECO:0000313" key="3">
    <source>
        <dbReference type="Proteomes" id="UP001576774"/>
    </source>
</evidence>
<dbReference type="EMBL" id="JBHFNQ010000170">
    <property type="protein sequence ID" value="MFB2879591.1"/>
    <property type="molecule type" value="Genomic_DNA"/>
</dbReference>
<reference evidence="2 3" key="1">
    <citation type="submission" date="2024-09" db="EMBL/GenBank/DDBJ databases">
        <title>Floridaenema gen nov. (Aerosakkonemataceae, Aerosakkonematales ord. nov., Cyanobacteria) from benthic tropical and subtropical fresh waters, with the description of four new species.</title>
        <authorList>
            <person name="Moretto J.A."/>
            <person name="Berthold D.E."/>
            <person name="Lefler F.W."/>
            <person name="Huang I.-S."/>
            <person name="Laughinghouse H. IV."/>
        </authorList>
    </citation>
    <scope>NUCLEOTIDE SEQUENCE [LARGE SCALE GENOMIC DNA]</scope>
    <source>
        <strain evidence="2 3">BLCC-F46</strain>
    </source>
</reference>
<evidence type="ECO:0000313" key="2">
    <source>
        <dbReference type="EMBL" id="MFB2879591.1"/>
    </source>
</evidence>
<comment type="caution">
    <text evidence="2">The sequence shown here is derived from an EMBL/GenBank/DDBJ whole genome shotgun (WGS) entry which is preliminary data.</text>
</comment>
<feature type="signal peptide" evidence="1">
    <location>
        <begin position="1"/>
        <end position="27"/>
    </location>
</feature>
<sequence length="69" mass="7667">MFKTIYFTTTCMAIGLTVFAPNQSAQAIPQLTSPENVTRSRDKFPVVYQFNYDNCPTNSPRSCVPGGSR</sequence>
<keyword evidence="3" id="KW-1185">Reference proteome</keyword>
<name>A0ABV4XAP8_9CYAN</name>
<dbReference type="Proteomes" id="UP001576774">
    <property type="component" value="Unassembled WGS sequence"/>
</dbReference>
<protein>
    <submittedName>
        <fullName evidence="2">Uncharacterized protein</fullName>
    </submittedName>
</protein>